<gene>
    <name evidence="1" type="ORF">EAH89_28195</name>
</gene>
<dbReference type="RefSeq" id="WP_140887062.1">
    <property type="nucleotide sequence ID" value="NZ_RCZP01000061.1"/>
</dbReference>
<accession>A0A502EZB6</accession>
<dbReference type="Proteomes" id="UP000317078">
    <property type="component" value="Unassembled WGS sequence"/>
</dbReference>
<sequence>MSEPKTITVRIAVAVDAEGKWFASGWHDARGNDAMTAASEQVALGEARYWVTAELPLPMVTEVPGTISDSELTDLAAFGNDLRREEMFSCAVLVQKAVEELRRYRAAHSTPSAGTVQV</sequence>
<dbReference type="AlphaFoldDB" id="A0A502EZB6"/>
<proteinExistence type="predicted"/>
<reference evidence="1 2" key="1">
    <citation type="journal article" date="2019" name="Environ. Microbiol.">
        <title>Species interactions and distinct microbial communities in high Arctic permafrost affected cryosols are associated with the CH4 and CO2 gas fluxes.</title>
        <authorList>
            <person name="Altshuler I."/>
            <person name="Hamel J."/>
            <person name="Turney S."/>
            <person name="Magnuson E."/>
            <person name="Levesque R."/>
            <person name="Greer C."/>
            <person name="Whyte L.G."/>
        </authorList>
    </citation>
    <scope>NUCLEOTIDE SEQUENCE [LARGE SCALE GENOMIC DNA]</scope>
    <source>
        <strain evidence="1 2">S9.3B</strain>
    </source>
</reference>
<keyword evidence="2" id="KW-1185">Reference proteome</keyword>
<organism evidence="1 2">
    <name type="scientific">Muricoccus nepalensis</name>
    <dbReference type="NCBI Taxonomy" id="1854500"/>
    <lineage>
        <taxon>Bacteria</taxon>
        <taxon>Pseudomonadati</taxon>
        <taxon>Pseudomonadota</taxon>
        <taxon>Alphaproteobacteria</taxon>
        <taxon>Acetobacterales</taxon>
        <taxon>Roseomonadaceae</taxon>
        <taxon>Muricoccus</taxon>
    </lineage>
</organism>
<dbReference type="EMBL" id="RCZP01000061">
    <property type="protein sequence ID" value="TPG41930.1"/>
    <property type="molecule type" value="Genomic_DNA"/>
</dbReference>
<evidence type="ECO:0000313" key="1">
    <source>
        <dbReference type="EMBL" id="TPG41930.1"/>
    </source>
</evidence>
<name>A0A502EZB6_9PROT</name>
<evidence type="ECO:0000313" key="2">
    <source>
        <dbReference type="Proteomes" id="UP000317078"/>
    </source>
</evidence>
<protein>
    <submittedName>
        <fullName evidence="1">Uncharacterized protein</fullName>
    </submittedName>
</protein>
<comment type="caution">
    <text evidence="1">The sequence shown here is derived from an EMBL/GenBank/DDBJ whole genome shotgun (WGS) entry which is preliminary data.</text>
</comment>